<dbReference type="Proteomes" id="UP001430953">
    <property type="component" value="Unassembled WGS sequence"/>
</dbReference>
<protein>
    <submittedName>
        <fullName evidence="2">Uncharacterized protein</fullName>
    </submittedName>
</protein>
<keyword evidence="3" id="KW-1185">Reference proteome</keyword>
<sequence length="129" mass="14961">MAVGRGRTRSVIEALKLFETNVAKHPNAYINIVNLAIFCRVSPLCLASVCTRRPRAKNCHRLIHRITFAAIIVSIFFCISRQLGKQREKKQLEKTRQCERSIERAASKKGVRRNIKLHHITLRLEYHRS</sequence>
<keyword evidence="1" id="KW-1133">Transmembrane helix</keyword>
<reference evidence="2 3" key="1">
    <citation type="submission" date="2023-03" db="EMBL/GenBank/DDBJ databases">
        <title>High recombination rates correlate with genetic variation in Cardiocondyla obscurior ants.</title>
        <authorList>
            <person name="Errbii M."/>
        </authorList>
    </citation>
    <scope>NUCLEOTIDE SEQUENCE [LARGE SCALE GENOMIC DNA]</scope>
    <source>
        <strain evidence="2">Alpha-2009</strain>
        <tissue evidence="2">Whole body</tissue>
    </source>
</reference>
<dbReference type="AlphaFoldDB" id="A0AAW2FR60"/>
<organism evidence="2 3">
    <name type="scientific">Cardiocondyla obscurior</name>
    <dbReference type="NCBI Taxonomy" id="286306"/>
    <lineage>
        <taxon>Eukaryota</taxon>
        <taxon>Metazoa</taxon>
        <taxon>Ecdysozoa</taxon>
        <taxon>Arthropoda</taxon>
        <taxon>Hexapoda</taxon>
        <taxon>Insecta</taxon>
        <taxon>Pterygota</taxon>
        <taxon>Neoptera</taxon>
        <taxon>Endopterygota</taxon>
        <taxon>Hymenoptera</taxon>
        <taxon>Apocrita</taxon>
        <taxon>Aculeata</taxon>
        <taxon>Formicoidea</taxon>
        <taxon>Formicidae</taxon>
        <taxon>Myrmicinae</taxon>
        <taxon>Cardiocondyla</taxon>
    </lineage>
</organism>
<accession>A0AAW2FR60</accession>
<comment type="caution">
    <text evidence="2">The sequence shown here is derived from an EMBL/GenBank/DDBJ whole genome shotgun (WGS) entry which is preliminary data.</text>
</comment>
<name>A0AAW2FR60_9HYME</name>
<dbReference type="EMBL" id="JADYXP020000009">
    <property type="protein sequence ID" value="KAL0117266.1"/>
    <property type="molecule type" value="Genomic_DNA"/>
</dbReference>
<evidence type="ECO:0000313" key="2">
    <source>
        <dbReference type="EMBL" id="KAL0117266.1"/>
    </source>
</evidence>
<gene>
    <name evidence="2" type="ORF">PUN28_010247</name>
</gene>
<evidence type="ECO:0000256" key="1">
    <source>
        <dbReference type="SAM" id="Phobius"/>
    </source>
</evidence>
<feature type="transmembrane region" description="Helical" evidence="1">
    <location>
        <begin position="62"/>
        <end position="83"/>
    </location>
</feature>
<evidence type="ECO:0000313" key="3">
    <source>
        <dbReference type="Proteomes" id="UP001430953"/>
    </source>
</evidence>
<proteinExistence type="predicted"/>
<keyword evidence="1" id="KW-0472">Membrane</keyword>
<keyword evidence="1" id="KW-0812">Transmembrane</keyword>